<feature type="compositionally biased region" description="Low complexity" evidence="9">
    <location>
        <begin position="73"/>
        <end position="88"/>
    </location>
</feature>
<keyword evidence="7" id="KW-0010">Activator</keyword>
<evidence type="ECO:0000256" key="1">
    <source>
        <dbReference type="ARBA" id="ARBA00009577"/>
    </source>
</evidence>
<dbReference type="Proteomes" id="UP000241890">
    <property type="component" value="Unassembled WGS sequence"/>
</dbReference>
<evidence type="ECO:0000256" key="5">
    <source>
        <dbReference type="ARBA" id="ARBA00022833"/>
    </source>
</evidence>
<evidence type="ECO:0000256" key="8">
    <source>
        <dbReference type="ARBA" id="ARBA00023163"/>
    </source>
</evidence>
<protein>
    <recommendedName>
        <fullName evidence="2">Protein Churchill</fullName>
    </recommendedName>
</protein>
<keyword evidence="4" id="KW-0479">Metal-binding</keyword>
<dbReference type="PANTHER" id="PTHR31931">
    <property type="entry name" value="PROTEIN CHURCHILL"/>
    <property type="match status" value="1"/>
</dbReference>
<feature type="compositionally biased region" description="Acidic residues" evidence="9">
    <location>
        <begin position="46"/>
        <end position="56"/>
    </location>
</feature>
<dbReference type="GO" id="GO:0045893">
    <property type="term" value="P:positive regulation of DNA-templated transcription"/>
    <property type="evidence" value="ECO:0007669"/>
    <property type="project" value="InterPro"/>
</dbReference>
<proteinExistence type="inferred from homology"/>
<dbReference type="PANTHER" id="PTHR31931:SF2">
    <property type="entry name" value="PROTEIN CHURCHILL"/>
    <property type="match status" value="1"/>
</dbReference>
<dbReference type="InterPro" id="IPR009508">
    <property type="entry name" value="Transcrpt_activator_Churchill"/>
</dbReference>
<keyword evidence="8" id="KW-0804">Transcription</keyword>
<dbReference type="GO" id="GO:0008270">
    <property type="term" value="F:zinc ion binding"/>
    <property type="evidence" value="ECO:0007669"/>
    <property type="project" value="InterPro"/>
</dbReference>
<dbReference type="Pfam" id="PF06573">
    <property type="entry name" value="Churchill"/>
    <property type="match status" value="2"/>
</dbReference>
<evidence type="ECO:0000256" key="3">
    <source>
        <dbReference type="ARBA" id="ARBA00022473"/>
    </source>
</evidence>
<dbReference type="EMBL" id="BEYU01000049">
    <property type="protein sequence ID" value="GBG28822.1"/>
    <property type="molecule type" value="Genomic_DNA"/>
</dbReference>
<sequence length="198" mass="21362">MCRQCARETLPERGRVCLDSGAYLLNWAGCASCGAKDAPRAADRAVEEEEIDDDHDDDHFAANVDGALAGETPSDGPSGSEPAPSGEPKGFEEITTYRHVCAKCDHFVCEHYHKFVSTNTTQEFIMSCVLCGRGSEEKMLFEEPKGGESAKDARDVEAASVQDSRPAPAQVTAGLAARISAVQLHENESDSGHDDWED</sequence>
<keyword evidence="3" id="KW-0217">Developmental protein</keyword>
<evidence type="ECO:0000256" key="9">
    <source>
        <dbReference type="SAM" id="MobiDB-lite"/>
    </source>
</evidence>
<dbReference type="AlphaFoldDB" id="A0A2R5GCX1"/>
<dbReference type="InterPro" id="IPR011011">
    <property type="entry name" value="Znf_FYVE_PHD"/>
</dbReference>
<evidence type="ECO:0000256" key="6">
    <source>
        <dbReference type="ARBA" id="ARBA00023015"/>
    </source>
</evidence>
<keyword evidence="5" id="KW-0862">Zinc</keyword>
<comment type="similarity">
    <text evidence="1">Belongs to the Churchill family.</text>
</comment>
<reference evidence="10 11" key="1">
    <citation type="submission" date="2017-12" db="EMBL/GenBank/DDBJ databases">
        <title>Sequencing, de novo assembly and annotation of complete genome of a new Thraustochytrid species, strain FCC1311.</title>
        <authorList>
            <person name="Sedici K."/>
            <person name="Godart F."/>
            <person name="Aiese Cigliano R."/>
            <person name="Sanseverino W."/>
            <person name="Barakat M."/>
            <person name="Ortet P."/>
            <person name="Marechal E."/>
            <person name="Cagnac O."/>
            <person name="Amato A."/>
        </authorList>
    </citation>
    <scope>NUCLEOTIDE SEQUENCE [LARGE SCALE GENOMIC DNA]</scope>
</reference>
<dbReference type="Gene3D" id="2.60.40.4240">
    <property type="entry name" value="Transcription activator, Churchill"/>
    <property type="match status" value="2"/>
</dbReference>
<evidence type="ECO:0000256" key="2">
    <source>
        <dbReference type="ARBA" id="ARBA00021000"/>
    </source>
</evidence>
<dbReference type="OrthoDB" id="5954706at2759"/>
<gene>
    <name evidence="10" type="ORF">FCC1311_050432</name>
</gene>
<name>A0A2R5GCX1_9STRA</name>
<accession>A0A2R5GCX1</accession>
<keyword evidence="6" id="KW-0805">Transcription regulation</keyword>
<dbReference type="InterPro" id="IPR038543">
    <property type="entry name" value="Churchill_sf"/>
</dbReference>
<evidence type="ECO:0000256" key="7">
    <source>
        <dbReference type="ARBA" id="ARBA00023159"/>
    </source>
</evidence>
<feature type="region of interest" description="Disordered" evidence="9">
    <location>
        <begin position="41"/>
        <end position="90"/>
    </location>
</feature>
<comment type="caution">
    <text evidence="10">The sequence shown here is derived from an EMBL/GenBank/DDBJ whole genome shotgun (WGS) entry which is preliminary data.</text>
</comment>
<dbReference type="SUPFAM" id="SSF57903">
    <property type="entry name" value="FYVE/PHD zinc finger"/>
    <property type="match status" value="1"/>
</dbReference>
<keyword evidence="11" id="KW-1185">Reference proteome</keyword>
<organism evidence="10 11">
    <name type="scientific">Hondaea fermentalgiana</name>
    <dbReference type="NCBI Taxonomy" id="2315210"/>
    <lineage>
        <taxon>Eukaryota</taxon>
        <taxon>Sar</taxon>
        <taxon>Stramenopiles</taxon>
        <taxon>Bigyra</taxon>
        <taxon>Labyrinthulomycetes</taxon>
        <taxon>Thraustochytrida</taxon>
        <taxon>Thraustochytriidae</taxon>
        <taxon>Hondaea</taxon>
    </lineage>
</organism>
<dbReference type="InParanoid" id="A0A2R5GCX1"/>
<evidence type="ECO:0000313" key="11">
    <source>
        <dbReference type="Proteomes" id="UP000241890"/>
    </source>
</evidence>
<evidence type="ECO:0000313" key="10">
    <source>
        <dbReference type="EMBL" id="GBG28822.1"/>
    </source>
</evidence>
<dbReference type="GO" id="GO:0008543">
    <property type="term" value="P:fibroblast growth factor receptor signaling pathway"/>
    <property type="evidence" value="ECO:0007669"/>
    <property type="project" value="TreeGrafter"/>
</dbReference>
<evidence type="ECO:0000256" key="4">
    <source>
        <dbReference type="ARBA" id="ARBA00022723"/>
    </source>
</evidence>